<dbReference type="InterPro" id="IPR051244">
    <property type="entry name" value="TCAF"/>
</dbReference>
<gene>
    <name evidence="3" type="primary">LOC100092807</name>
</gene>
<dbReference type="Pfam" id="PF13402">
    <property type="entry name" value="Peptidase_M60"/>
    <property type="match status" value="1"/>
</dbReference>
<evidence type="ECO:0000259" key="2">
    <source>
        <dbReference type="PROSITE" id="PS51723"/>
    </source>
</evidence>
<keyword evidence="4" id="KW-1185">Reference proteome</keyword>
<organism evidence="3 4">
    <name type="scientific">Ornithorhynchus anatinus</name>
    <name type="common">Duckbill platypus</name>
    <dbReference type="NCBI Taxonomy" id="9258"/>
    <lineage>
        <taxon>Eukaryota</taxon>
        <taxon>Metazoa</taxon>
        <taxon>Chordata</taxon>
        <taxon>Craniata</taxon>
        <taxon>Vertebrata</taxon>
        <taxon>Euteleostomi</taxon>
        <taxon>Mammalia</taxon>
        <taxon>Monotremata</taxon>
        <taxon>Ornithorhynchidae</taxon>
        <taxon>Ornithorhynchus</taxon>
    </lineage>
</organism>
<evidence type="ECO:0000256" key="1">
    <source>
        <dbReference type="ARBA" id="ARBA00009770"/>
    </source>
</evidence>
<dbReference type="SUPFAM" id="SSF52317">
    <property type="entry name" value="Class I glutamine amidotransferase-like"/>
    <property type="match status" value="1"/>
</dbReference>
<reference evidence="3" key="1">
    <citation type="submission" date="2025-08" db="UniProtKB">
        <authorList>
            <consortium name="Ensembl"/>
        </authorList>
    </citation>
    <scope>IDENTIFICATION</scope>
    <source>
        <strain evidence="3">Glennie</strain>
    </source>
</reference>
<accession>A0A6I8NAL1</accession>
<dbReference type="SMART" id="SM01276">
    <property type="entry name" value="M60-like"/>
    <property type="match status" value="1"/>
</dbReference>
<dbReference type="PANTHER" id="PTHR15730:SF5">
    <property type="entry name" value="SI:CH211-210B2.2-RELATED"/>
    <property type="match status" value="1"/>
</dbReference>
<sequence length="910" mass="98908">MGTAIFEALVEGLECWDLPGHCTPCELLLVGETALPVLVNAQGQVLVAASRFGRGRLLVVAHEGYLKEARLARFLCNAVSWLCPSPGAAVGIGRGLDALAEILRGAGVEVQDREELGEAPGVYCTDAYELGQPEKLVRFLKAGGGLLVGGQAWHWASQHSPDRVLFDFPGNRVTSVAGVYFTAAAADAGLLQVSKKVPNIPLTVRYAQDFTQDQKQILAGLSELDIVTGGLPSQLLVHGALAFPLGLDLTLGCFVAAAHFGRGRVVVVAHEDLLTAPRLTSLLVNAVRWLDDGRGGRVGITSGLEGLCPLLAPSGLACGPGQLDEGLSVFVCKAYSDEEASEIREFVAEGGGLLIGGQAWWWASQNPGQDAVAGYPGNHILNHFGISILGQSLTAGQFPVPQHNPGQYHFRQALAQFLGELEGQQALREGWHWKLGQDCMAFLRLPAQEVPAYASLHCILSKAVQQAGLPDVSRQHPVLNDSKEGFLLSLATELVHSGIHCSALVQGPGSGNCPPQVGPPGPPITVEIDGTNPGDVVWVSTGLYLPWGTYYVPGTVLSAGVGVQIGCHSDDLSRARELCRAPIVIRRSCVEEQERAIPCLWGGLIYIIVPKGSKLGKVPIMIEGALPAPYFKLGETSREEWEASIRHRPAPWGELATDNIILTLPSESLRGLRDPEPLLSLWDQMMKAVATLGAVPFPFLRPERIVTDVQISAGWMHSGYPIMSHLESVQEMVSVKDMMSQGLWGPIHELGHNQQRSGWELPPHTTEATCNLWSVYVNESVLGIPRDRAHQDLKPAEREKRIRDYLKKGAPLEEWELWTALETYLQLQEAFGWEPFIALFAQYQGLDKVPWENVAKMNLWAEKFSHQVQRNLAPFFEAWGWPIQKDVAAALATLPAWEDNPMLPYLLAAN</sequence>
<dbReference type="InterPro" id="IPR029062">
    <property type="entry name" value="Class_I_gatase-like"/>
</dbReference>
<dbReference type="Bgee" id="ENSOANG00000007516">
    <property type="expression patterns" value="Expressed in fibroblast and 2 other cell types or tissues"/>
</dbReference>
<feature type="domain" description="Peptidase M60" evidence="2">
    <location>
        <begin position="536"/>
        <end position="832"/>
    </location>
</feature>
<dbReference type="Gene3D" id="3.40.390.80">
    <property type="entry name" value="Peptidase M60, enhancin-like domain 2"/>
    <property type="match status" value="1"/>
</dbReference>
<dbReference type="Pfam" id="PF17291">
    <property type="entry name" value="M60-like_N"/>
    <property type="match status" value="1"/>
</dbReference>
<dbReference type="Ensembl" id="ENSOANT00000065166.1">
    <property type="protein sequence ID" value="ENSOANP00000038056.1"/>
    <property type="gene ID" value="ENSOANG00000007516.4"/>
</dbReference>
<dbReference type="Proteomes" id="UP000002279">
    <property type="component" value="Unplaced"/>
</dbReference>
<dbReference type="InterPro" id="IPR035423">
    <property type="entry name" value="M60-like_N"/>
</dbReference>
<dbReference type="PANTHER" id="PTHR15730">
    <property type="entry name" value="EXPERIMENTAL AUTOIMMUNE PROSTATITIS ANTIGEN 2-RELATED"/>
    <property type="match status" value="1"/>
</dbReference>
<comment type="similarity">
    <text evidence="1">Belongs to the TCAF family.</text>
</comment>
<evidence type="ECO:0000313" key="3">
    <source>
        <dbReference type="Ensembl" id="ENSOANP00000038056.1"/>
    </source>
</evidence>
<proteinExistence type="inferred from homology"/>
<name>A0A6I8NAL1_ORNAN</name>
<reference evidence="3" key="2">
    <citation type="submission" date="2025-09" db="UniProtKB">
        <authorList>
            <consortium name="Ensembl"/>
        </authorList>
    </citation>
    <scope>IDENTIFICATION</scope>
    <source>
        <strain evidence="3">Glennie</strain>
    </source>
</reference>
<protein>
    <recommendedName>
        <fullName evidence="2">Peptidase M60 domain-containing protein</fullName>
    </recommendedName>
</protein>
<dbReference type="GeneTree" id="ENSGT00390000017365"/>
<dbReference type="AlphaFoldDB" id="A0A6I8NAL1"/>
<dbReference type="Gene3D" id="1.10.390.30">
    <property type="entry name" value="Peptidase M60, enhancin-like domain 3"/>
    <property type="match status" value="1"/>
</dbReference>
<dbReference type="InterPro" id="IPR031161">
    <property type="entry name" value="Peptidase_M60_dom"/>
</dbReference>
<dbReference type="PROSITE" id="PS51723">
    <property type="entry name" value="PEPTIDASE_M60"/>
    <property type="match status" value="1"/>
</dbReference>
<dbReference type="InterPro" id="IPR042279">
    <property type="entry name" value="Pep_M60_3"/>
</dbReference>
<evidence type="ECO:0000313" key="4">
    <source>
        <dbReference type="Proteomes" id="UP000002279"/>
    </source>
</evidence>